<dbReference type="AlphaFoldDB" id="A0A2W7TZ99"/>
<dbReference type="OrthoDB" id="9781208at2"/>
<keyword evidence="4" id="KW-0418">Kinase</keyword>
<sequence length="491" mass="56244">MTEIKKIKKSKNHNIILLYIILFFSCTSLIVINYITIRILSASRAYINGESHYSKGQNKASRHLITYLYTENNKSWESFNKEISVPLGDQFARVALTKNLNDSITKIGFRAGRNKEGDLDDLIWVFKNFNSVPFLKKAILEWTTADESVNQLHIMGVEVHEKIISGKLDEETKHKLSSEISLICERLGAAADRFSNIVGDGTREIKDNLIIINIFFILIIISSVSIYYVITLKKIIASEKDLKSKKEQLHDIIKDLEKTKIELSTEIIQHKKLIGTISHDIKSPLKYLAMTNKYIYEESISYDDEKFKKMTKSVYSSTLQLFNFIDSLLTYSKIFFGGNSSENSDYFLKELVQTKCNLFHEIAEASNNILINEIDKNITTKINKDILSVILHNILDNAIKNTEEGVIKVYSHIKNKKLYLVVEDSGKGFKEEDLIYYNELSNQQSAEKLMLRNSGIGLHMIVELIHILHGDLKFYSEDGKGSKIEIITDLN</sequence>
<evidence type="ECO:0000256" key="1">
    <source>
        <dbReference type="ARBA" id="ARBA00000085"/>
    </source>
</evidence>
<dbReference type="SUPFAM" id="SSF55874">
    <property type="entry name" value="ATPase domain of HSP90 chaperone/DNA topoisomerase II/histidine kinase"/>
    <property type="match status" value="1"/>
</dbReference>
<protein>
    <recommendedName>
        <fullName evidence="2">histidine kinase</fullName>
        <ecNumber evidence="2">2.7.13.3</ecNumber>
    </recommendedName>
</protein>
<dbReference type="InterPro" id="IPR036890">
    <property type="entry name" value="HATPase_C_sf"/>
</dbReference>
<name>A0A2W7TZ99_9FLAO</name>
<evidence type="ECO:0000256" key="4">
    <source>
        <dbReference type="ARBA" id="ARBA00022777"/>
    </source>
</evidence>
<accession>A0A2W7TZ99</accession>
<proteinExistence type="predicted"/>
<gene>
    <name evidence="8" type="ORF">DOS84_03845</name>
</gene>
<keyword evidence="5" id="KW-0175">Coiled coil</keyword>
<evidence type="ECO:0000313" key="8">
    <source>
        <dbReference type="EMBL" id="PZX94696.1"/>
    </source>
</evidence>
<keyword evidence="6" id="KW-1133">Transmembrane helix</keyword>
<dbReference type="PROSITE" id="PS50109">
    <property type="entry name" value="HIS_KIN"/>
    <property type="match status" value="1"/>
</dbReference>
<dbReference type="PANTHER" id="PTHR42878:SF14">
    <property type="entry name" value="OSMOLARITY TWO-COMPONENT SYSTEM PROTEIN SSK1"/>
    <property type="match status" value="1"/>
</dbReference>
<dbReference type="InterPro" id="IPR050351">
    <property type="entry name" value="BphY/WalK/GraS-like"/>
</dbReference>
<feature type="transmembrane region" description="Helical" evidence="6">
    <location>
        <begin position="15"/>
        <end position="35"/>
    </location>
</feature>
<dbReference type="InterPro" id="IPR005467">
    <property type="entry name" value="His_kinase_dom"/>
</dbReference>
<dbReference type="SUPFAM" id="SSF47384">
    <property type="entry name" value="Homodimeric domain of signal transducing histidine kinase"/>
    <property type="match status" value="1"/>
</dbReference>
<keyword evidence="6" id="KW-0812">Transmembrane</keyword>
<evidence type="ECO:0000256" key="2">
    <source>
        <dbReference type="ARBA" id="ARBA00012438"/>
    </source>
</evidence>
<comment type="catalytic activity">
    <reaction evidence="1">
        <text>ATP + protein L-histidine = ADP + protein N-phospho-L-histidine.</text>
        <dbReference type="EC" id="2.7.13.3"/>
    </reaction>
</comment>
<keyword evidence="6" id="KW-0472">Membrane</keyword>
<keyword evidence="3" id="KW-0808">Transferase</keyword>
<keyword evidence="9" id="KW-1185">Reference proteome</keyword>
<dbReference type="EMBL" id="QKXH01000002">
    <property type="protein sequence ID" value="PZX94696.1"/>
    <property type="molecule type" value="Genomic_DNA"/>
</dbReference>
<dbReference type="Gene3D" id="1.10.287.130">
    <property type="match status" value="1"/>
</dbReference>
<reference evidence="8 9" key="1">
    <citation type="submission" date="2018-06" db="EMBL/GenBank/DDBJ databases">
        <title>Flavobacterium sp IMCC34762, genome.</title>
        <authorList>
            <person name="Joung Y."/>
            <person name="Cho J."/>
            <person name="Song J."/>
        </authorList>
    </citation>
    <scope>NUCLEOTIDE SEQUENCE [LARGE SCALE GENOMIC DNA]</scope>
    <source>
        <strain evidence="8 9">IMCC34762</strain>
    </source>
</reference>
<dbReference type="Proteomes" id="UP000249177">
    <property type="component" value="Unassembled WGS sequence"/>
</dbReference>
<dbReference type="Gene3D" id="3.30.565.10">
    <property type="entry name" value="Histidine kinase-like ATPase, C-terminal domain"/>
    <property type="match status" value="1"/>
</dbReference>
<dbReference type="RefSeq" id="WP_111408792.1">
    <property type="nucleotide sequence ID" value="NZ_QKXH01000002.1"/>
</dbReference>
<dbReference type="InterPro" id="IPR036097">
    <property type="entry name" value="HisK_dim/P_sf"/>
</dbReference>
<dbReference type="PROSITE" id="PS51257">
    <property type="entry name" value="PROKAR_LIPOPROTEIN"/>
    <property type="match status" value="1"/>
</dbReference>
<feature type="transmembrane region" description="Helical" evidence="6">
    <location>
        <begin position="209"/>
        <end position="230"/>
    </location>
</feature>
<comment type="caution">
    <text evidence="8">The sequence shown here is derived from an EMBL/GenBank/DDBJ whole genome shotgun (WGS) entry which is preliminary data.</text>
</comment>
<dbReference type="GO" id="GO:0000155">
    <property type="term" value="F:phosphorelay sensor kinase activity"/>
    <property type="evidence" value="ECO:0007669"/>
    <property type="project" value="InterPro"/>
</dbReference>
<dbReference type="PANTHER" id="PTHR42878">
    <property type="entry name" value="TWO-COMPONENT HISTIDINE KINASE"/>
    <property type="match status" value="1"/>
</dbReference>
<evidence type="ECO:0000256" key="6">
    <source>
        <dbReference type="SAM" id="Phobius"/>
    </source>
</evidence>
<dbReference type="GO" id="GO:0000156">
    <property type="term" value="F:phosphorelay response regulator activity"/>
    <property type="evidence" value="ECO:0007669"/>
    <property type="project" value="TreeGrafter"/>
</dbReference>
<evidence type="ECO:0000259" key="7">
    <source>
        <dbReference type="PROSITE" id="PS50109"/>
    </source>
</evidence>
<dbReference type="EC" id="2.7.13.3" evidence="2"/>
<feature type="coiled-coil region" evidence="5">
    <location>
        <begin position="239"/>
        <end position="273"/>
    </location>
</feature>
<dbReference type="SMART" id="SM00387">
    <property type="entry name" value="HATPase_c"/>
    <property type="match status" value="1"/>
</dbReference>
<dbReference type="GO" id="GO:0007234">
    <property type="term" value="P:osmosensory signaling via phosphorelay pathway"/>
    <property type="evidence" value="ECO:0007669"/>
    <property type="project" value="TreeGrafter"/>
</dbReference>
<dbReference type="GO" id="GO:0030295">
    <property type="term" value="F:protein kinase activator activity"/>
    <property type="evidence" value="ECO:0007669"/>
    <property type="project" value="TreeGrafter"/>
</dbReference>
<evidence type="ECO:0000313" key="9">
    <source>
        <dbReference type="Proteomes" id="UP000249177"/>
    </source>
</evidence>
<dbReference type="Pfam" id="PF02518">
    <property type="entry name" value="HATPase_c"/>
    <property type="match status" value="1"/>
</dbReference>
<evidence type="ECO:0000256" key="3">
    <source>
        <dbReference type="ARBA" id="ARBA00022679"/>
    </source>
</evidence>
<organism evidence="8 9">
    <name type="scientific">Flavobacterium aquariorum</name>
    <dbReference type="NCBI Taxonomy" id="2217670"/>
    <lineage>
        <taxon>Bacteria</taxon>
        <taxon>Pseudomonadati</taxon>
        <taxon>Bacteroidota</taxon>
        <taxon>Flavobacteriia</taxon>
        <taxon>Flavobacteriales</taxon>
        <taxon>Flavobacteriaceae</taxon>
        <taxon>Flavobacterium</taxon>
    </lineage>
</organism>
<evidence type="ECO:0000256" key="5">
    <source>
        <dbReference type="SAM" id="Coils"/>
    </source>
</evidence>
<dbReference type="InterPro" id="IPR003594">
    <property type="entry name" value="HATPase_dom"/>
</dbReference>
<feature type="domain" description="Histidine kinase" evidence="7">
    <location>
        <begin position="276"/>
        <end position="491"/>
    </location>
</feature>